<evidence type="ECO:0000313" key="2">
    <source>
        <dbReference type="Proteomes" id="UP001162992"/>
    </source>
</evidence>
<accession>A0ACC2D4X6</accession>
<proteinExistence type="predicted"/>
<reference evidence="2" key="1">
    <citation type="journal article" date="2024" name="Proc. Natl. Acad. Sci. U.S.A.">
        <title>Extraordinary preservation of gene collinearity over three hundred million years revealed in homosporous lycophytes.</title>
        <authorList>
            <person name="Li C."/>
            <person name="Wickell D."/>
            <person name="Kuo L.Y."/>
            <person name="Chen X."/>
            <person name="Nie B."/>
            <person name="Liao X."/>
            <person name="Peng D."/>
            <person name="Ji J."/>
            <person name="Jenkins J."/>
            <person name="Williams M."/>
            <person name="Shu S."/>
            <person name="Plott C."/>
            <person name="Barry K."/>
            <person name="Rajasekar S."/>
            <person name="Grimwood J."/>
            <person name="Han X."/>
            <person name="Sun S."/>
            <person name="Hou Z."/>
            <person name="He W."/>
            <person name="Dai G."/>
            <person name="Sun C."/>
            <person name="Schmutz J."/>
            <person name="Leebens-Mack J.H."/>
            <person name="Li F.W."/>
            <person name="Wang L."/>
        </authorList>
    </citation>
    <scope>NUCLEOTIDE SEQUENCE [LARGE SCALE GENOMIC DNA]</scope>
    <source>
        <strain evidence="2">cv. PW_Plant_1</strain>
    </source>
</reference>
<dbReference type="EMBL" id="CM055098">
    <property type="protein sequence ID" value="KAJ7549292.1"/>
    <property type="molecule type" value="Genomic_DNA"/>
</dbReference>
<evidence type="ECO:0000313" key="1">
    <source>
        <dbReference type="EMBL" id="KAJ7549292.1"/>
    </source>
</evidence>
<protein>
    <submittedName>
        <fullName evidence="1">Uncharacterized protein</fullName>
    </submittedName>
</protein>
<keyword evidence="2" id="KW-1185">Reference proteome</keyword>
<gene>
    <name evidence="1" type="ORF">O6H91_07G048100</name>
</gene>
<comment type="caution">
    <text evidence="1">The sequence shown here is derived from an EMBL/GenBank/DDBJ whole genome shotgun (WGS) entry which is preliminary data.</text>
</comment>
<organism evidence="1 2">
    <name type="scientific">Diphasiastrum complanatum</name>
    <name type="common">Issler's clubmoss</name>
    <name type="synonym">Lycopodium complanatum</name>
    <dbReference type="NCBI Taxonomy" id="34168"/>
    <lineage>
        <taxon>Eukaryota</taxon>
        <taxon>Viridiplantae</taxon>
        <taxon>Streptophyta</taxon>
        <taxon>Embryophyta</taxon>
        <taxon>Tracheophyta</taxon>
        <taxon>Lycopodiopsida</taxon>
        <taxon>Lycopodiales</taxon>
        <taxon>Lycopodiaceae</taxon>
        <taxon>Lycopodioideae</taxon>
        <taxon>Diphasiastrum</taxon>
    </lineage>
</organism>
<sequence length="421" mass="47539">MPLTSATVDAFGIVTLALIVLICCVGVFCVVYVLTFRSKINRRGRFYALRDFNSPWRVRIILVTFAVLWGLTELIRLPLLRRKGWLFHSLRFQWQANLCRLYALFSLGFAEPCFFLTALFLVRGSLREAPFTPRRRWNSKVIAFVLGFCLPVFVLQLLFVVISPALKFHKGYKEDREGYEKIPPYFTRTFLELEANNRRVAACAYPLFSSLVLALFAVSFLIYFLYLGWKMMLVVINRKLQARVYSLVLVVVLLLPVHVIFLALSVLSTPGEAVFEAMAFLGFVTVLVCTTVGAWILVIRPITDALAVPWVSDTMVSRQQSWGALPTENIGIPLSEYATDQVQNARSLSGPHYHDEVANSHKETKIPGKHFGLSLSMKERDLDEASTSSLSLFAHADGRYHSPSLSPILAGKPLLLDHQCI</sequence>
<name>A0ACC2D4X6_DIPCM</name>
<dbReference type="Proteomes" id="UP001162992">
    <property type="component" value="Chromosome 7"/>
</dbReference>